<proteinExistence type="predicted"/>
<keyword evidence="1" id="KW-0472">Membrane</keyword>
<keyword evidence="1" id="KW-0812">Transmembrane</keyword>
<evidence type="ECO:0000313" key="3">
    <source>
        <dbReference type="Proteomes" id="UP000269154"/>
    </source>
</evidence>
<organism evidence="2 3">
    <name type="scientific">Okeania hirsuta</name>
    <dbReference type="NCBI Taxonomy" id="1458930"/>
    <lineage>
        <taxon>Bacteria</taxon>
        <taxon>Bacillati</taxon>
        <taxon>Cyanobacteriota</taxon>
        <taxon>Cyanophyceae</taxon>
        <taxon>Oscillatoriophycideae</taxon>
        <taxon>Oscillatoriales</taxon>
        <taxon>Microcoleaceae</taxon>
        <taxon>Okeania</taxon>
    </lineage>
</organism>
<protein>
    <submittedName>
        <fullName evidence="2">Uncharacterized protein</fullName>
    </submittedName>
</protein>
<dbReference type="Proteomes" id="UP000269154">
    <property type="component" value="Unassembled WGS sequence"/>
</dbReference>
<accession>A0A3N6QRF3</accession>
<name>A0A3N6QRF3_9CYAN</name>
<reference evidence="2 3" key="1">
    <citation type="journal article" date="2018" name="ACS Chem. Biol.">
        <title>Ketoreductase domain dysfunction expands chemodiversity: malyngamide biosynthesis in the cyanobacterium Okeania hirsuta.</title>
        <authorList>
            <person name="Moss N.A."/>
            <person name="Leao T."/>
            <person name="Rankin M."/>
            <person name="McCullough T.M."/>
            <person name="Qu P."/>
            <person name="Korobeynikov A."/>
            <person name="Smith J.L."/>
            <person name="Gerwick L."/>
            <person name="Gerwick W.H."/>
        </authorList>
    </citation>
    <scope>NUCLEOTIDE SEQUENCE [LARGE SCALE GENOMIC DNA]</scope>
    <source>
        <strain evidence="2 3">PAB10Feb10-1</strain>
    </source>
</reference>
<dbReference type="EMBL" id="RCBY01000148">
    <property type="protein sequence ID" value="RQH32886.1"/>
    <property type="molecule type" value="Genomic_DNA"/>
</dbReference>
<evidence type="ECO:0000256" key="1">
    <source>
        <dbReference type="SAM" id="Phobius"/>
    </source>
</evidence>
<keyword evidence="1" id="KW-1133">Transmembrane helix</keyword>
<gene>
    <name evidence="2" type="ORF">D5R40_21860</name>
</gene>
<feature type="transmembrane region" description="Helical" evidence="1">
    <location>
        <begin position="20"/>
        <end position="42"/>
    </location>
</feature>
<comment type="caution">
    <text evidence="2">The sequence shown here is derived from an EMBL/GenBank/DDBJ whole genome shotgun (WGS) entry which is preliminary data.</text>
</comment>
<evidence type="ECO:0000313" key="2">
    <source>
        <dbReference type="EMBL" id="RQH32886.1"/>
    </source>
</evidence>
<dbReference type="RefSeq" id="WP_124145249.1">
    <property type="nucleotide sequence ID" value="NZ_CAWOKI010000073.1"/>
</dbReference>
<dbReference type="AlphaFoldDB" id="A0A3N6QRF3"/>
<keyword evidence="3" id="KW-1185">Reference proteome</keyword>
<sequence>MLYLTSLINAIKIIFPTYLIGLSNIQLVLFDYLGFALISLIGEGRRQETGDRRQDKWVLRGGRSGRFVRMIFLPNYAPKIRSFLSVKS</sequence>